<dbReference type="GO" id="GO:0003676">
    <property type="term" value="F:nucleic acid binding"/>
    <property type="evidence" value="ECO:0007669"/>
    <property type="project" value="InterPro"/>
</dbReference>
<dbReference type="InterPro" id="IPR013103">
    <property type="entry name" value="RVT_2"/>
</dbReference>
<dbReference type="GO" id="GO:0046872">
    <property type="term" value="F:metal ion binding"/>
    <property type="evidence" value="ECO:0007669"/>
    <property type="project" value="UniProtKB-KW"/>
</dbReference>
<feature type="non-terminal residue" evidence="5">
    <location>
        <position position="1"/>
    </location>
</feature>
<dbReference type="SUPFAM" id="SSF53098">
    <property type="entry name" value="Ribonuclease H-like"/>
    <property type="match status" value="1"/>
</dbReference>
<gene>
    <name evidence="5" type="ORF">KK1_039774</name>
</gene>
<keyword evidence="6" id="KW-1185">Reference proteome</keyword>
<dbReference type="InterPro" id="IPR012337">
    <property type="entry name" value="RNaseH-like_sf"/>
</dbReference>
<keyword evidence="1" id="KW-0479">Metal-binding</keyword>
<dbReference type="PANTHER" id="PTHR42648">
    <property type="entry name" value="TRANSPOSASE, PUTATIVE-RELATED"/>
    <property type="match status" value="1"/>
</dbReference>
<accession>A0A151R8R6</accession>
<feature type="transmembrane region" description="Helical" evidence="3">
    <location>
        <begin position="21"/>
        <end position="39"/>
    </location>
</feature>
<feature type="transmembrane region" description="Helical" evidence="3">
    <location>
        <begin position="102"/>
        <end position="123"/>
    </location>
</feature>
<evidence type="ECO:0000313" key="5">
    <source>
        <dbReference type="EMBL" id="KYP38942.1"/>
    </source>
</evidence>
<dbReference type="SUPFAM" id="SSF56672">
    <property type="entry name" value="DNA/RNA polymerases"/>
    <property type="match status" value="1"/>
</dbReference>
<dbReference type="EMBL" id="KQ483952">
    <property type="protein sequence ID" value="KYP38942.1"/>
    <property type="molecule type" value="Genomic_DNA"/>
</dbReference>
<keyword evidence="3" id="KW-1133">Transmembrane helix</keyword>
<proteinExistence type="predicted"/>
<protein>
    <recommendedName>
        <fullName evidence="4">Reverse transcriptase Ty1/copia-type domain-containing protein</fullName>
    </recommendedName>
</protein>
<dbReference type="InterPro" id="IPR039537">
    <property type="entry name" value="Retrotran_Ty1/copia-like"/>
</dbReference>
<evidence type="ECO:0000256" key="1">
    <source>
        <dbReference type="ARBA" id="ARBA00022723"/>
    </source>
</evidence>
<feature type="domain" description="Reverse transcriptase Ty1/copia-type" evidence="4">
    <location>
        <begin position="73"/>
        <end position="193"/>
    </location>
</feature>
<dbReference type="GO" id="GO:0016787">
    <property type="term" value="F:hydrolase activity"/>
    <property type="evidence" value="ECO:0007669"/>
    <property type="project" value="UniProtKB-KW"/>
</dbReference>
<evidence type="ECO:0000256" key="2">
    <source>
        <dbReference type="ARBA" id="ARBA00022801"/>
    </source>
</evidence>
<sequence>SLKMIYFDIWGPSPTPSRDGFRYYIIFVDAFSRLTWIYFLHTKSEALNCFIQFKNMVELQLLLTDYGLSFLFYKQAPRAWFAKRASTLITFGFKLAKCDNSLFILLNVVHTIYILVYVDGILITGSSQALIQNLINRLNTLFPLKDLGKLHYFLGLQVHYDTQGNMLLTQSTYINNLLTKLNMQDSKSVKTPLPPSCRMLTNSTENFGNPDQYKSVLGALQYATITRPDIAYFVNKLCQFMHKPLESLEMCKMIATILERHKRPRITYLEITQSANNWIRRF</sequence>
<evidence type="ECO:0000313" key="6">
    <source>
        <dbReference type="Proteomes" id="UP000075243"/>
    </source>
</evidence>
<dbReference type="InterPro" id="IPR043502">
    <property type="entry name" value="DNA/RNA_pol_sf"/>
</dbReference>
<dbReference type="InterPro" id="IPR036397">
    <property type="entry name" value="RNaseH_sf"/>
</dbReference>
<dbReference type="Proteomes" id="UP000075243">
    <property type="component" value="Unassembled WGS sequence"/>
</dbReference>
<dbReference type="PANTHER" id="PTHR42648:SF28">
    <property type="entry name" value="TRANSPOSON-ENCODED PROTEIN WITH RIBONUCLEASE H-LIKE AND RETROVIRUS ZINC FINGER-LIKE DOMAINS"/>
    <property type="match status" value="1"/>
</dbReference>
<evidence type="ECO:0000256" key="3">
    <source>
        <dbReference type="SAM" id="Phobius"/>
    </source>
</evidence>
<keyword evidence="3" id="KW-0472">Membrane</keyword>
<organism evidence="5 6">
    <name type="scientific">Cajanus cajan</name>
    <name type="common">Pigeon pea</name>
    <name type="synonym">Cajanus indicus</name>
    <dbReference type="NCBI Taxonomy" id="3821"/>
    <lineage>
        <taxon>Eukaryota</taxon>
        <taxon>Viridiplantae</taxon>
        <taxon>Streptophyta</taxon>
        <taxon>Embryophyta</taxon>
        <taxon>Tracheophyta</taxon>
        <taxon>Spermatophyta</taxon>
        <taxon>Magnoliopsida</taxon>
        <taxon>eudicotyledons</taxon>
        <taxon>Gunneridae</taxon>
        <taxon>Pentapetalae</taxon>
        <taxon>rosids</taxon>
        <taxon>fabids</taxon>
        <taxon>Fabales</taxon>
        <taxon>Fabaceae</taxon>
        <taxon>Papilionoideae</taxon>
        <taxon>50 kb inversion clade</taxon>
        <taxon>NPAAA clade</taxon>
        <taxon>indigoferoid/millettioid clade</taxon>
        <taxon>Phaseoleae</taxon>
        <taxon>Cajanus</taxon>
    </lineage>
</organism>
<dbReference type="Pfam" id="PF07727">
    <property type="entry name" value="RVT_2"/>
    <property type="match status" value="1"/>
</dbReference>
<evidence type="ECO:0000259" key="4">
    <source>
        <dbReference type="Pfam" id="PF07727"/>
    </source>
</evidence>
<name>A0A151R8R6_CAJCA</name>
<keyword evidence="2" id="KW-0378">Hydrolase</keyword>
<dbReference type="Gramene" id="C.cajan_38649.t">
    <property type="protein sequence ID" value="C.cajan_38649.t"/>
    <property type="gene ID" value="C.cajan_38649"/>
</dbReference>
<dbReference type="Gene3D" id="3.30.420.10">
    <property type="entry name" value="Ribonuclease H-like superfamily/Ribonuclease H"/>
    <property type="match status" value="1"/>
</dbReference>
<dbReference type="STRING" id="3821.A0A151R8R6"/>
<dbReference type="AlphaFoldDB" id="A0A151R8R6"/>
<reference evidence="5" key="1">
    <citation type="journal article" date="2012" name="Nat. Biotechnol.">
        <title>Draft genome sequence of pigeonpea (Cajanus cajan), an orphan legume crop of resource-poor farmers.</title>
        <authorList>
            <person name="Varshney R.K."/>
            <person name="Chen W."/>
            <person name="Li Y."/>
            <person name="Bharti A.K."/>
            <person name="Saxena R.K."/>
            <person name="Schlueter J.A."/>
            <person name="Donoghue M.T."/>
            <person name="Azam S."/>
            <person name="Fan G."/>
            <person name="Whaley A.M."/>
            <person name="Farmer A.D."/>
            <person name="Sheridan J."/>
            <person name="Iwata A."/>
            <person name="Tuteja R."/>
            <person name="Penmetsa R.V."/>
            <person name="Wu W."/>
            <person name="Upadhyaya H.D."/>
            <person name="Yang S.P."/>
            <person name="Shah T."/>
            <person name="Saxena K.B."/>
            <person name="Michael T."/>
            <person name="McCombie W.R."/>
            <person name="Yang B."/>
            <person name="Zhang G."/>
            <person name="Yang H."/>
            <person name="Wang J."/>
            <person name="Spillane C."/>
            <person name="Cook D.R."/>
            <person name="May G.D."/>
            <person name="Xu X."/>
            <person name="Jackson S.A."/>
        </authorList>
    </citation>
    <scope>NUCLEOTIDE SEQUENCE [LARGE SCALE GENOMIC DNA]</scope>
</reference>
<keyword evidence="3" id="KW-0812">Transmembrane</keyword>